<dbReference type="PANTHER" id="PTHR30383:SF24">
    <property type="entry name" value="THIOESTERASE 1_PROTEASE 1_LYSOPHOSPHOLIPASE L1"/>
    <property type="match status" value="1"/>
</dbReference>
<dbReference type="Proteomes" id="UP000637423">
    <property type="component" value="Unassembled WGS sequence"/>
</dbReference>
<name>A0A916V0Q7_9BURK</name>
<organism evidence="2 3">
    <name type="scientific">Undibacterium terreum</name>
    <dbReference type="NCBI Taxonomy" id="1224302"/>
    <lineage>
        <taxon>Bacteria</taxon>
        <taxon>Pseudomonadati</taxon>
        <taxon>Pseudomonadota</taxon>
        <taxon>Betaproteobacteria</taxon>
        <taxon>Burkholderiales</taxon>
        <taxon>Oxalobacteraceae</taxon>
        <taxon>Undibacterium</taxon>
    </lineage>
</organism>
<dbReference type="InterPro" id="IPR036514">
    <property type="entry name" value="SGNH_hydro_sf"/>
</dbReference>
<sequence length="215" mass="23579">MLFFNQKGWVRRIYGLMLTMTIALCGTAAYSASKTVLVLGDSLSAEYGLARGTGWVALLDQRLKQKKIDATVINASISGETTSGGKARLASLLSKNHPDVVIIELGGNDALRGLALGASETNFRDMIAMSKTAKAKVLLVGMQIPPNYGREYTEKFFSIYAKLARESKVELVPFLLEGVADKPELFQADRIHMTAQAHPRILDNVWSHLQPLLSR</sequence>
<reference evidence="2" key="1">
    <citation type="journal article" date="2014" name="Int. J. Syst. Evol. Microbiol.">
        <title>Complete genome sequence of Corynebacterium casei LMG S-19264T (=DSM 44701T), isolated from a smear-ripened cheese.</title>
        <authorList>
            <consortium name="US DOE Joint Genome Institute (JGI-PGF)"/>
            <person name="Walter F."/>
            <person name="Albersmeier A."/>
            <person name="Kalinowski J."/>
            <person name="Ruckert C."/>
        </authorList>
    </citation>
    <scope>NUCLEOTIDE SEQUENCE</scope>
    <source>
        <strain evidence="2">CGMCC 1.10998</strain>
    </source>
</reference>
<dbReference type="Pfam" id="PF13472">
    <property type="entry name" value="Lipase_GDSL_2"/>
    <property type="match status" value="1"/>
</dbReference>
<protein>
    <submittedName>
        <fullName evidence="2">Arylesterase</fullName>
    </submittedName>
</protein>
<dbReference type="PANTHER" id="PTHR30383">
    <property type="entry name" value="THIOESTERASE 1/PROTEASE 1/LYSOPHOSPHOLIPASE L1"/>
    <property type="match status" value="1"/>
</dbReference>
<dbReference type="CDD" id="cd01822">
    <property type="entry name" value="Lysophospholipase_L1_like"/>
    <property type="match status" value="1"/>
</dbReference>
<comment type="caution">
    <text evidence="2">The sequence shown here is derived from an EMBL/GenBank/DDBJ whole genome shotgun (WGS) entry which is preliminary data.</text>
</comment>
<dbReference type="Gene3D" id="3.40.50.1110">
    <property type="entry name" value="SGNH hydrolase"/>
    <property type="match status" value="1"/>
</dbReference>
<evidence type="ECO:0000313" key="3">
    <source>
        <dbReference type="Proteomes" id="UP000637423"/>
    </source>
</evidence>
<keyword evidence="3" id="KW-1185">Reference proteome</keyword>
<feature type="domain" description="SGNH hydrolase-type esterase" evidence="1">
    <location>
        <begin position="38"/>
        <end position="198"/>
    </location>
</feature>
<dbReference type="SUPFAM" id="SSF52266">
    <property type="entry name" value="SGNH hydrolase"/>
    <property type="match status" value="1"/>
</dbReference>
<dbReference type="AlphaFoldDB" id="A0A916V0Q7"/>
<evidence type="ECO:0000313" key="2">
    <source>
        <dbReference type="EMBL" id="GGC99684.1"/>
    </source>
</evidence>
<accession>A0A916V0Q7</accession>
<proteinExistence type="predicted"/>
<dbReference type="GO" id="GO:0004622">
    <property type="term" value="F:phosphatidylcholine lysophospholipase activity"/>
    <property type="evidence" value="ECO:0007669"/>
    <property type="project" value="TreeGrafter"/>
</dbReference>
<dbReference type="InterPro" id="IPR013830">
    <property type="entry name" value="SGNH_hydro"/>
</dbReference>
<reference evidence="2" key="2">
    <citation type="submission" date="2020-09" db="EMBL/GenBank/DDBJ databases">
        <authorList>
            <person name="Sun Q."/>
            <person name="Zhou Y."/>
        </authorList>
    </citation>
    <scope>NUCLEOTIDE SEQUENCE</scope>
    <source>
        <strain evidence="2">CGMCC 1.10998</strain>
    </source>
</reference>
<gene>
    <name evidence="2" type="primary">tesA</name>
    <name evidence="2" type="ORF">GCM10011396_54000</name>
</gene>
<evidence type="ECO:0000259" key="1">
    <source>
        <dbReference type="Pfam" id="PF13472"/>
    </source>
</evidence>
<dbReference type="InterPro" id="IPR051532">
    <property type="entry name" value="Ester_Hydrolysis_Enzymes"/>
</dbReference>
<dbReference type="EMBL" id="BMED01000008">
    <property type="protein sequence ID" value="GGC99684.1"/>
    <property type="molecule type" value="Genomic_DNA"/>
</dbReference>